<proteinExistence type="predicted"/>
<dbReference type="InterPro" id="IPR006631">
    <property type="entry name" value="DM4_12"/>
</dbReference>
<organism evidence="2 3">
    <name type="scientific">Petrolisthes cinctipes</name>
    <name type="common">Flat porcelain crab</name>
    <dbReference type="NCBI Taxonomy" id="88211"/>
    <lineage>
        <taxon>Eukaryota</taxon>
        <taxon>Metazoa</taxon>
        <taxon>Ecdysozoa</taxon>
        <taxon>Arthropoda</taxon>
        <taxon>Crustacea</taxon>
        <taxon>Multicrustacea</taxon>
        <taxon>Malacostraca</taxon>
        <taxon>Eumalacostraca</taxon>
        <taxon>Eucarida</taxon>
        <taxon>Decapoda</taxon>
        <taxon>Pleocyemata</taxon>
        <taxon>Anomura</taxon>
        <taxon>Galatheoidea</taxon>
        <taxon>Porcellanidae</taxon>
        <taxon>Petrolisthes</taxon>
    </lineage>
</organism>
<keyword evidence="1" id="KW-0732">Signal</keyword>
<dbReference type="PANTHER" id="PTHR21398">
    <property type="entry name" value="AGAP007094-PA"/>
    <property type="match status" value="1"/>
</dbReference>
<keyword evidence="3" id="KW-1185">Reference proteome</keyword>
<comment type="caution">
    <text evidence="2">The sequence shown here is derived from an EMBL/GenBank/DDBJ whole genome shotgun (WGS) entry which is preliminary data.</text>
</comment>
<dbReference type="Pfam" id="PF07841">
    <property type="entry name" value="DM4_12"/>
    <property type="match status" value="1"/>
</dbReference>
<dbReference type="SMART" id="SM00718">
    <property type="entry name" value="DM4_12"/>
    <property type="match status" value="1"/>
</dbReference>
<gene>
    <name evidence="2" type="ORF">Pcinc_007090</name>
</gene>
<dbReference type="PANTHER" id="PTHR21398:SF6">
    <property type="entry name" value="AGAP007094-PA"/>
    <property type="match status" value="1"/>
</dbReference>
<evidence type="ECO:0000313" key="3">
    <source>
        <dbReference type="Proteomes" id="UP001286313"/>
    </source>
</evidence>
<sequence length="232" mass="25445">MAAHSPLLLLLFFPLALGLVPVVKEDHPTSAAATTSLGEMAKRSLDDLLKTPEWLQNIPKESKMAKYRKRRQIGFPLGSSLNVEIIATLPTVGVSDSGNFILETDLTFNLPTNATTFIPVTGRALAPGDQRVSLYERLEKFLTSWGYDGHACTLRSICEVAEMPFEHGLIGEVANLILTVTTGSYNDIDGDLLDNDYSLAQYYGQHHGSCHEIYPACPISITNFISMVVPTF</sequence>
<dbReference type="AlphaFoldDB" id="A0AAE1KXA4"/>
<accession>A0AAE1KXA4</accession>
<feature type="signal peptide" evidence="1">
    <location>
        <begin position="1"/>
        <end position="18"/>
    </location>
</feature>
<protein>
    <submittedName>
        <fullName evidence="2">Uncharacterized protein</fullName>
    </submittedName>
</protein>
<dbReference type="EMBL" id="JAWQEG010000524">
    <property type="protein sequence ID" value="KAK3888876.1"/>
    <property type="molecule type" value="Genomic_DNA"/>
</dbReference>
<evidence type="ECO:0000256" key="1">
    <source>
        <dbReference type="SAM" id="SignalP"/>
    </source>
</evidence>
<dbReference type="Proteomes" id="UP001286313">
    <property type="component" value="Unassembled WGS sequence"/>
</dbReference>
<evidence type="ECO:0000313" key="2">
    <source>
        <dbReference type="EMBL" id="KAK3888876.1"/>
    </source>
</evidence>
<feature type="chain" id="PRO_5042051802" evidence="1">
    <location>
        <begin position="19"/>
        <end position="232"/>
    </location>
</feature>
<name>A0AAE1KXA4_PETCI</name>
<reference evidence="2" key="1">
    <citation type="submission" date="2023-10" db="EMBL/GenBank/DDBJ databases">
        <title>Genome assemblies of two species of porcelain crab, Petrolisthes cinctipes and Petrolisthes manimaculis (Anomura: Porcellanidae).</title>
        <authorList>
            <person name="Angst P."/>
        </authorList>
    </citation>
    <scope>NUCLEOTIDE SEQUENCE</scope>
    <source>
        <strain evidence="2">PB745_01</strain>
        <tissue evidence="2">Gill</tissue>
    </source>
</reference>